<organism evidence="4">
    <name type="scientific">invertebrate metagenome</name>
    <dbReference type="NCBI Taxonomy" id="1711999"/>
    <lineage>
        <taxon>unclassified sequences</taxon>
        <taxon>metagenomes</taxon>
        <taxon>organismal metagenomes</taxon>
    </lineage>
</organism>
<dbReference type="EMBL" id="LR026963">
    <property type="protein sequence ID" value="VBB69677.1"/>
    <property type="molecule type" value="Genomic_DNA"/>
</dbReference>
<keyword evidence="2" id="KW-1133">Transmembrane helix</keyword>
<feature type="compositionally biased region" description="Basic and acidic residues" evidence="1">
    <location>
        <begin position="75"/>
        <end position="110"/>
    </location>
</feature>
<feature type="region of interest" description="Disordered" evidence="1">
    <location>
        <begin position="72"/>
        <end position="152"/>
    </location>
</feature>
<keyword evidence="2" id="KW-0812">Transmembrane</keyword>
<sequence length="318" mass="34944">MQVACPGCRSRFAVADHLLSPTGRKVKCMKCGAVWHEANWKRVRRKQSERESAGTAPPPVCKPVCTVEITGTSRPHQEAAEHDGTIWRDRTLHEERETTERVATTHRDDDGNSTPADPTKASSPTWFGEDNSTNSAHLSDVAPRQAGTGGEADLIPSVFTNSFSDIKDRGQKRPSKLIISIVVGMIALTAGAGGAWYGHTQMFEWWWPVLRGHLVDIGLPVIDLFSSLEFSDITALMTIEEGIQVLVVSGIVRNAAPAAIHMPSLRILFRDENRRVVCEREATDFSVPLLRPGEKAGFVLHLHNPPAGTTFDIGIDRK</sequence>
<feature type="domain" description="Zinc finger/thioredoxin putative" evidence="3">
    <location>
        <begin position="1"/>
        <end position="35"/>
    </location>
</feature>
<dbReference type="InterPro" id="IPR011723">
    <property type="entry name" value="Znf/thioredoxin_put"/>
</dbReference>
<dbReference type="Pfam" id="PF13717">
    <property type="entry name" value="Zn_ribbon_4"/>
    <property type="match status" value="1"/>
</dbReference>
<evidence type="ECO:0000259" key="3">
    <source>
        <dbReference type="Pfam" id="PF13717"/>
    </source>
</evidence>
<dbReference type="NCBIfam" id="TIGR02098">
    <property type="entry name" value="MJ0042_CXXC"/>
    <property type="match status" value="1"/>
</dbReference>
<feature type="compositionally biased region" description="Polar residues" evidence="1">
    <location>
        <begin position="112"/>
        <end position="137"/>
    </location>
</feature>
<gene>
    <name evidence="4" type="ORF">RIEGSTA812A_PEG_1150</name>
</gene>
<reference evidence="4" key="1">
    <citation type="submission" date="2018-10" db="EMBL/GenBank/DDBJ databases">
        <authorList>
            <person name="Gruber-Vodicka H."/>
            <person name="Jaeckle O."/>
        </authorList>
    </citation>
    <scope>NUCLEOTIDE SEQUENCE</scope>
</reference>
<evidence type="ECO:0000256" key="1">
    <source>
        <dbReference type="SAM" id="MobiDB-lite"/>
    </source>
</evidence>
<accession>A0A484H6C1</accession>
<keyword evidence="2" id="KW-0472">Membrane</keyword>
<name>A0A484H6C1_9ZZZZ</name>
<evidence type="ECO:0000313" key="4">
    <source>
        <dbReference type="EMBL" id="VBB69677.1"/>
    </source>
</evidence>
<dbReference type="AlphaFoldDB" id="A0A484H6C1"/>
<protein>
    <recommendedName>
        <fullName evidence="3">Zinc finger/thioredoxin putative domain-containing protein</fullName>
    </recommendedName>
</protein>
<feature type="transmembrane region" description="Helical" evidence="2">
    <location>
        <begin position="177"/>
        <end position="199"/>
    </location>
</feature>
<evidence type="ECO:0000256" key="2">
    <source>
        <dbReference type="SAM" id="Phobius"/>
    </source>
</evidence>
<proteinExistence type="predicted"/>